<dbReference type="GO" id="GO:0005886">
    <property type="term" value="C:plasma membrane"/>
    <property type="evidence" value="ECO:0007669"/>
    <property type="project" value="UniProtKB-SubCell"/>
</dbReference>
<reference evidence="11" key="1">
    <citation type="submission" date="2019-12" db="EMBL/GenBank/DDBJ databases">
        <authorList>
            <person name="zhang j."/>
            <person name="sun C.M."/>
        </authorList>
    </citation>
    <scope>NUCLEOTIDE SEQUENCE</scope>
    <source>
        <strain evidence="11">NS-1</strain>
    </source>
</reference>
<dbReference type="Pfam" id="PF04290">
    <property type="entry name" value="DctQ"/>
    <property type="match status" value="1"/>
</dbReference>
<keyword evidence="12" id="KW-1185">Reference proteome</keyword>
<keyword evidence="3" id="KW-1003">Cell membrane</keyword>
<dbReference type="KEGG" id="ifn:GM661_04060"/>
<proteinExistence type="inferred from homology"/>
<keyword evidence="5 9" id="KW-0812">Transmembrane</keyword>
<dbReference type="GO" id="GO:0015740">
    <property type="term" value="P:C4-dicarboxylate transport"/>
    <property type="evidence" value="ECO:0007669"/>
    <property type="project" value="TreeGrafter"/>
</dbReference>
<keyword evidence="6 9" id="KW-1133">Transmembrane helix</keyword>
<dbReference type="AlphaFoldDB" id="A0A8A7KC99"/>
<evidence type="ECO:0000256" key="8">
    <source>
        <dbReference type="ARBA" id="ARBA00038436"/>
    </source>
</evidence>
<dbReference type="Proteomes" id="UP000665020">
    <property type="component" value="Chromosome"/>
</dbReference>
<dbReference type="GO" id="GO:0022857">
    <property type="term" value="F:transmembrane transporter activity"/>
    <property type="evidence" value="ECO:0007669"/>
    <property type="project" value="TreeGrafter"/>
</dbReference>
<evidence type="ECO:0000256" key="1">
    <source>
        <dbReference type="ARBA" id="ARBA00004429"/>
    </source>
</evidence>
<dbReference type="InterPro" id="IPR007387">
    <property type="entry name" value="TRAP_DctQ"/>
</dbReference>
<dbReference type="PANTHER" id="PTHR35011">
    <property type="entry name" value="2,3-DIKETO-L-GULONATE TRAP TRANSPORTER SMALL PERMEASE PROTEIN YIAM"/>
    <property type="match status" value="1"/>
</dbReference>
<keyword evidence="7 9" id="KW-0472">Membrane</keyword>
<evidence type="ECO:0000256" key="7">
    <source>
        <dbReference type="ARBA" id="ARBA00023136"/>
    </source>
</evidence>
<keyword evidence="4" id="KW-0997">Cell inner membrane</keyword>
<comment type="subcellular location">
    <subcellularLocation>
        <location evidence="1">Cell inner membrane</location>
        <topology evidence="1">Multi-pass membrane protein</topology>
    </subcellularLocation>
</comment>
<feature type="transmembrane region" description="Helical" evidence="9">
    <location>
        <begin position="21"/>
        <end position="43"/>
    </location>
</feature>
<evidence type="ECO:0000256" key="9">
    <source>
        <dbReference type="SAM" id="Phobius"/>
    </source>
</evidence>
<sequence length="166" mass="19054">MNKPFPKSCSRFSEIIERLSTYLSGALFILNLVVIIANVFSRYFFNISPIWTAELARFTLIWAVMIGMNSALYHGEHVSITFLNKILAKGSARIINWLVQFVTIFLMFFMVYYGFRYAINSWKFKTLGLQISKGIPLLAIPIGALLFLLQYIFLQFSLSGKKEGKN</sequence>
<evidence type="ECO:0000256" key="2">
    <source>
        <dbReference type="ARBA" id="ARBA00022448"/>
    </source>
</evidence>
<feature type="transmembrane region" description="Helical" evidence="9">
    <location>
        <begin position="94"/>
        <end position="115"/>
    </location>
</feature>
<organism evidence="11 12">
    <name type="scientific">Iocasia fonsfrigidae</name>
    <dbReference type="NCBI Taxonomy" id="2682810"/>
    <lineage>
        <taxon>Bacteria</taxon>
        <taxon>Bacillati</taxon>
        <taxon>Bacillota</taxon>
        <taxon>Clostridia</taxon>
        <taxon>Halanaerobiales</taxon>
        <taxon>Halanaerobiaceae</taxon>
        <taxon>Iocasia</taxon>
    </lineage>
</organism>
<keyword evidence="2" id="KW-0813">Transport</keyword>
<dbReference type="EMBL" id="CP046640">
    <property type="protein sequence ID" value="QTL97208.1"/>
    <property type="molecule type" value="Genomic_DNA"/>
</dbReference>
<name>A0A8A7KC99_9FIRM</name>
<evidence type="ECO:0000256" key="4">
    <source>
        <dbReference type="ARBA" id="ARBA00022519"/>
    </source>
</evidence>
<evidence type="ECO:0000259" key="10">
    <source>
        <dbReference type="Pfam" id="PF04290"/>
    </source>
</evidence>
<protein>
    <submittedName>
        <fullName evidence="11">TRAP transporter small permease subunit</fullName>
    </submittedName>
</protein>
<feature type="domain" description="Tripartite ATP-independent periplasmic transporters DctQ component" evidence="10">
    <location>
        <begin position="33"/>
        <end position="152"/>
    </location>
</feature>
<evidence type="ECO:0000313" key="11">
    <source>
        <dbReference type="EMBL" id="QTL97208.1"/>
    </source>
</evidence>
<feature type="transmembrane region" description="Helical" evidence="9">
    <location>
        <begin position="135"/>
        <end position="154"/>
    </location>
</feature>
<dbReference type="RefSeq" id="WP_230868854.1">
    <property type="nucleotide sequence ID" value="NZ_CP046640.1"/>
</dbReference>
<gene>
    <name evidence="11" type="ORF">GM661_04060</name>
</gene>
<evidence type="ECO:0000256" key="3">
    <source>
        <dbReference type="ARBA" id="ARBA00022475"/>
    </source>
</evidence>
<dbReference type="PANTHER" id="PTHR35011:SF2">
    <property type="entry name" value="2,3-DIKETO-L-GULONATE TRAP TRANSPORTER SMALL PERMEASE PROTEIN YIAM"/>
    <property type="match status" value="1"/>
</dbReference>
<dbReference type="InterPro" id="IPR055348">
    <property type="entry name" value="DctQ"/>
</dbReference>
<accession>A0A8A7KC99</accession>
<evidence type="ECO:0000256" key="6">
    <source>
        <dbReference type="ARBA" id="ARBA00022989"/>
    </source>
</evidence>
<evidence type="ECO:0000256" key="5">
    <source>
        <dbReference type="ARBA" id="ARBA00022692"/>
    </source>
</evidence>
<feature type="transmembrane region" description="Helical" evidence="9">
    <location>
        <begin position="55"/>
        <end position="73"/>
    </location>
</feature>
<comment type="similarity">
    <text evidence="8">Belongs to the TRAP transporter small permease family.</text>
</comment>
<evidence type="ECO:0000313" key="12">
    <source>
        <dbReference type="Proteomes" id="UP000665020"/>
    </source>
</evidence>